<dbReference type="EMBL" id="JACVVK020000419">
    <property type="protein sequence ID" value="KAK7474957.1"/>
    <property type="molecule type" value="Genomic_DNA"/>
</dbReference>
<organism evidence="1 2">
    <name type="scientific">Batillaria attramentaria</name>
    <dbReference type="NCBI Taxonomy" id="370345"/>
    <lineage>
        <taxon>Eukaryota</taxon>
        <taxon>Metazoa</taxon>
        <taxon>Spiralia</taxon>
        <taxon>Lophotrochozoa</taxon>
        <taxon>Mollusca</taxon>
        <taxon>Gastropoda</taxon>
        <taxon>Caenogastropoda</taxon>
        <taxon>Sorbeoconcha</taxon>
        <taxon>Cerithioidea</taxon>
        <taxon>Batillariidae</taxon>
        <taxon>Batillaria</taxon>
    </lineage>
</organism>
<accession>A0ABD0JJ06</accession>
<name>A0ABD0JJ06_9CAEN</name>
<evidence type="ECO:0000313" key="2">
    <source>
        <dbReference type="Proteomes" id="UP001519460"/>
    </source>
</evidence>
<feature type="non-terminal residue" evidence="1">
    <location>
        <position position="67"/>
    </location>
</feature>
<dbReference type="AlphaFoldDB" id="A0ABD0JJ06"/>
<gene>
    <name evidence="1" type="ORF">BaRGS_00033768</name>
</gene>
<dbReference type="Proteomes" id="UP001519460">
    <property type="component" value="Unassembled WGS sequence"/>
</dbReference>
<sequence length="67" mass="7621">MGNLYCHFNKSTGSPKLHPGPIWVLPVSRRCVHTPEEIVAQQKWPFSRRAHRLPVEGTFHTMEGAAK</sequence>
<comment type="caution">
    <text evidence="1">The sequence shown here is derived from an EMBL/GenBank/DDBJ whole genome shotgun (WGS) entry which is preliminary data.</text>
</comment>
<protein>
    <submittedName>
        <fullName evidence="1">Uncharacterized protein</fullName>
    </submittedName>
</protein>
<keyword evidence="2" id="KW-1185">Reference proteome</keyword>
<reference evidence="1 2" key="1">
    <citation type="journal article" date="2023" name="Sci. Data">
        <title>Genome assembly of the Korean intertidal mud-creeper Batillaria attramentaria.</title>
        <authorList>
            <person name="Patra A.K."/>
            <person name="Ho P.T."/>
            <person name="Jun S."/>
            <person name="Lee S.J."/>
            <person name="Kim Y."/>
            <person name="Won Y.J."/>
        </authorList>
    </citation>
    <scope>NUCLEOTIDE SEQUENCE [LARGE SCALE GENOMIC DNA]</scope>
    <source>
        <strain evidence="1">Wonlab-2016</strain>
    </source>
</reference>
<evidence type="ECO:0000313" key="1">
    <source>
        <dbReference type="EMBL" id="KAK7474957.1"/>
    </source>
</evidence>
<proteinExistence type="predicted"/>